<dbReference type="PANTHER" id="PTHR24359:SF1">
    <property type="entry name" value="INHIBITOR OF NUCLEAR FACTOR KAPPA-B KINASE EPSILON SUBUNIT HOMOLOG 1-RELATED"/>
    <property type="match status" value="1"/>
</dbReference>
<dbReference type="OrthoDB" id="1668230at2759"/>
<dbReference type="SUPFAM" id="SSF56112">
    <property type="entry name" value="Protein kinase-like (PK-like)"/>
    <property type="match status" value="1"/>
</dbReference>
<evidence type="ECO:0000313" key="4">
    <source>
        <dbReference type="Proteomes" id="UP000481858"/>
    </source>
</evidence>
<organism evidence="3 4">
    <name type="scientific">Xylaria multiplex</name>
    <dbReference type="NCBI Taxonomy" id="323545"/>
    <lineage>
        <taxon>Eukaryota</taxon>
        <taxon>Fungi</taxon>
        <taxon>Dikarya</taxon>
        <taxon>Ascomycota</taxon>
        <taxon>Pezizomycotina</taxon>
        <taxon>Sordariomycetes</taxon>
        <taxon>Xylariomycetidae</taxon>
        <taxon>Xylariales</taxon>
        <taxon>Xylariaceae</taxon>
        <taxon>Xylaria</taxon>
    </lineage>
</organism>
<dbReference type="GO" id="GO:0004674">
    <property type="term" value="F:protein serine/threonine kinase activity"/>
    <property type="evidence" value="ECO:0007669"/>
    <property type="project" value="TreeGrafter"/>
</dbReference>
<gene>
    <name evidence="3" type="ORF">GQX73_g10513</name>
</gene>
<dbReference type="PROSITE" id="PS50011">
    <property type="entry name" value="PROTEIN_KINASE_DOM"/>
    <property type="match status" value="1"/>
</dbReference>
<proteinExistence type="predicted"/>
<accession>A0A7C8ISS0</accession>
<dbReference type="Gene3D" id="1.10.510.10">
    <property type="entry name" value="Transferase(Phosphotransferase) domain 1"/>
    <property type="match status" value="1"/>
</dbReference>
<keyword evidence="4" id="KW-1185">Reference proteome</keyword>
<feature type="compositionally biased region" description="Basic and acidic residues" evidence="1">
    <location>
        <begin position="1"/>
        <end position="16"/>
    </location>
</feature>
<name>A0A7C8ISS0_9PEZI</name>
<dbReference type="AlphaFoldDB" id="A0A7C8ISS0"/>
<feature type="region of interest" description="Disordered" evidence="1">
    <location>
        <begin position="1"/>
        <end position="22"/>
    </location>
</feature>
<dbReference type="PANTHER" id="PTHR24359">
    <property type="entry name" value="SERINE/THREONINE-PROTEIN KINASE SBK1"/>
    <property type="match status" value="1"/>
</dbReference>
<sequence length="498" mass="54718">MDDTLDHGGAEEHHEGTSASSAGTVSVDWEGLDLASIYSTSIEPEGTNVRILMLPMVEGVSVSPYREEAGGFNWVQVNMMDPSRLPAKLLAVAPSSDHVGCCITYGGADYILYLNPSNDCVILRNNSWDRVVVELSGESGVIVEMRSSITLEPSTWAINSISGICLVQFKILSLKTWRITSSSAREAASEGESPDNPLLTLERGEIITIGAGNSSYQLTYEEPIPDRQFSSVWRGQHSKMPGKIVAAKVIKPDSSQRDATIDAAESFLHENSIHSFLGAHPAIIPYLGCDARFHTIYTEHVDAKSLLYHVKDDQNKFNGNAVSARRILGDMASALSFLHKRGVVHGDVKLGNIIFDPVRGAVLGDFNHSFKEEDPLNSRGSPWYLPPEYLRDSNSRGPASDMWALGIVLLWALHYIPMPDQQGGWDIADLHPCGPVRETNKTVHGSMTNWLNRVLEAKFRLRDKGGEIETAVGTLLQQNRARRSDAETLEQLLAQSNL</sequence>
<evidence type="ECO:0000259" key="2">
    <source>
        <dbReference type="PROSITE" id="PS50011"/>
    </source>
</evidence>
<protein>
    <recommendedName>
        <fullName evidence="2">Protein kinase domain-containing protein</fullName>
    </recommendedName>
</protein>
<dbReference type="PROSITE" id="PS00108">
    <property type="entry name" value="PROTEIN_KINASE_ST"/>
    <property type="match status" value="1"/>
</dbReference>
<dbReference type="CDD" id="cd00180">
    <property type="entry name" value="PKc"/>
    <property type="match status" value="1"/>
</dbReference>
<comment type="caution">
    <text evidence="3">The sequence shown here is derived from an EMBL/GenBank/DDBJ whole genome shotgun (WGS) entry which is preliminary data.</text>
</comment>
<evidence type="ECO:0000256" key="1">
    <source>
        <dbReference type="SAM" id="MobiDB-lite"/>
    </source>
</evidence>
<feature type="domain" description="Protein kinase" evidence="2">
    <location>
        <begin position="218"/>
        <end position="498"/>
    </location>
</feature>
<dbReference type="InterPro" id="IPR011009">
    <property type="entry name" value="Kinase-like_dom_sf"/>
</dbReference>
<dbReference type="GO" id="GO:0005524">
    <property type="term" value="F:ATP binding"/>
    <property type="evidence" value="ECO:0007669"/>
    <property type="project" value="InterPro"/>
</dbReference>
<dbReference type="EMBL" id="WUBL01000236">
    <property type="protein sequence ID" value="KAF2963059.1"/>
    <property type="molecule type" value="Genomic_DNA"/>
</dbReference>
<evidence type="ECO:0000313" key="3">
    <source>
        <dbReference type="EMBL" id="KAF2963059.1"/>
    </source>
</evidence>
<reference evidence="3 4" key="1">
    <citation type="submission" date="2019-12" db="EMBL/GenBank/DDBJ databases">
        <title>Draft genome sequence of the ascomycete Xylaria multiplex DSM 110363.</title>
        <authorList>
            <person name="Buettner E."/>
            <person name="Kellner H."/>
        </authorList>
    </citation>
    <scope>NUCLEOTIDE SEQUENCE [LARGE SCALE GENOMIC DNA]</scope>
    <source>
        <strain evidence="3 4">DSM 110363</strain>
    </source>
</reference>
<dbReference type="InParanoid" id="A0A7C8ISS0"/>
<dbReference type="InterPro" id="IPR000719">
    <property type="entry name" value="Prot_kinase_dom"/>
</dbReference>
<dbReference type="SMART" id="SM00220">
    <property type="entry name" value="S_TKc"/>
    <property type="match status" value="1"/>
</dbReference>
<dbReference type="Pfam" id="PF00069">
    <property type="entry name" value="Pkinase"/>
    <property type="match status" value="1"/>
</dbReference>
<dbReference type="InterPro" id="IPR008271">
    <property type="entry name" value="Ser/Thr_kinase_AS"/>
</dbReference>
<dbReference type="Proteomes" id="UP000481858">
    <property type="component" value="Unassembled WGS sequence"/>
</dbReference>